<sequence length="676" mass="73899">MTSTFFGLETAKRALSAQQAALYTTGHNVANANTPGYTRQRVNFATTSPYPSPALNRPQIPGQMGTGVKAGDIQRIRDSFTDMQFRTETSKLGYWSGKAEMLSQMEDVMNEPSDIGLSKTMDQFWNALQDLAVQPQNDGARRVVRERGITLANTFNYMSNSLKAIQKDYRKEIDTNQDRMNSILRQVNAINKQIGSIEPHGYLPNDLYDERDRLLDELSTMVNIKVDSKPSGGLASANAEGLLDVYLATPQGDILKDSNGKPIKLIDSSMGTATGIHIQYENRSELDSPVTSIKFFQLNENKEGFVGLSNKNEADDATSTYKLDDLSAFNSNGLLKGYIEGYGYKTSSGEVKGSYNDMLADLDLMAYTFATQFNLVHNSGWSLNEIRKGEKDDSNNFFSFNGVAPTADNYKGAAANLKIDDKIKEDVQNIAAAAEGNVLAGMMNRKSVDSGTIGNPGYKGIYEASKTTGLTITSTGSSTTWPASVDNIDVSVKVDTSVTPNKWTYTFTAKGSDNETYTATATTNDVKPSFFGIDFDMSTIKSQKNNDEWNFSFKAEGIKTSDQAFIGNGSNALALADVKDAIISFGGNMTNVQSFYQGMIGKLGDNASEANRMLGTAATLRDSVEERRMSISSVSLDEEMTNMIKFQHAYNAAARNVTMIDEMLDKIINGMGVVGR</sequence>
<dbReference type="SUPFAM" id="SSF64518">
    <property type="entry name" value="Phase 1 flagellin"/>
    <property type="match status" value="1"/>
</dbReference>
<comment type="similarity">
    <text evidence="3">Belongs to the flagella basal body rod proteins family.</text>
</comment>
<evidence type="ECO:0000259" key="7">
    <source>
        <dbReference type="Pfam" id="PF00460"/>
    </source>
</evidence>
<dbReference type="PANTHER" id="PTHR30033:SF1">
    <property type="entry name" value="FLAGELLAR HOOK-ASSOCIATED PROTEIN 1"/>
    <property type="match status" value="1"/>
</dbReference>
<comment type="subcellular location">
    <subcellularLocation>
        <location evidence="1">Bacterial flagellum</location>
    </subcellularLocation>
    <subcellularLocation>
        <location evidence="2">Secreted</location>
    </subcellularLocation>
</comment>
<organism evidence="10 11">
    <name type="scientific">Anoxybacillus andreesenii</name>
    <dbReference type="NCBI Taxonomy" id="1325932"/>
    <lineage>
        <taxon>Bacteria</taxon>
        <taxon>Bacillati</taxon>
        <taxon>Bacillota</taxon>
        <taxon>Bacilli</taxon>
        <taxon>Bacillales</taxon>
        <taxon>Anoxybacillaceae</taxon>
        <taxon>Anoxybacillus</taxon>
    </lineage>
</organism>
<dbReference type="Pfam" id="PF00460">
    <property type="entry name" value="Flg_bb_rod"/>
    <property type="match status" value="1"/>
</dbReference>
<evidence type="ECO:0000256" key="4">
    <source>
        <dbReference type="ARBA" id="ARBA00016244"/>
    </source>
</evidence>
<proteinExistence type="inferred from homology"/>
<evidence type="ECO:0000313" key="11">
    <source>
        <dbReference type="Proteomes" id="UP001231362"/>
    </source>
</evidence>
<evidence type="ECO:0000256" key="1">
    <source>
        <dbReference type="ARBA" id="ARBA00004365"/>
    </source>
</evidence>
<dbReference type="InterPro" id="IPR001444">
    <property type="entry name" value="Flag_bb_rod_N"/>
</dbReference>
<evidence type="ECO:0000313" key="10">
    <source>
        <dbReference type="EMBL" id="MDQ0156923.1"/>
    </source>
</evidence>
<keyword evidence="6" id="KW-0975">Bacterial flagellum</keyword>
<evidence type="ECO:0000256" key="5">
    <source>
        <dbReference type="ARBA" id="ARBA00022525"/>
    </source>
</evidence>
<dbReference type="RefSeq" id="WP_307151413.1">
    <property type="nucleotide sequence ID" value="NZ_JAUSTU010000017.1"/>
</dbReference>
<evidence type="ECO:0000259" key="9">
    <source>
        <dbReference type="Pfam" id="PF22638"/>
    </source>
</evidence>
<keyword evidence="10" id="KW-0969">Cilium</keyword>
<keyword evidence="11" id="KW-1185">Reference proteome</keyword>
<keyword evidence="5" id="KW-0964">Secreted</keyword>
<evidence type="ECO:0000256" key="3">
    <source>
        <dbReference type="ARBA" id="ARBA00009677"/>
    </source>
</evidence>
<dbReference type="PANTHER" id="PTHR30033">
    <property type="entry name" value="FLAGELLAR HOOK-ASSOCIATED PROTEIN 1"/>
    <property type="match status" value="1"/>
</dbReference>
<accession>A0ABT9V7J2</accession>
<name>A0ABT9V7J2_9BACL</name>
<dbReference type="Proteomes" id="UP001231362">
    <property type="component" value="Unassembled WGS sequence"/>
</dbReference>
<dbReference type="Pfam" id="PF06429">
    <property type="entry name" value="Flg_bbr_C"/>
    <property type="match status" value="1"/>
</dbReference>
<feature type="domain" description="Flagellar hook-associated protein FlgK helical" evidence="9">
    <location>
        <begin position="102"/>
        <end position="280"/>
    </location>
</feature>
<dbReference type="InterPro" id="IPR002371">
    <property type="entry name" value="FlgK"/>
</dbReference>
<dbReference type="NCBIfam" id="TIGR02492">
    <property type="entry name" value="flgK_ends"/>
    <property type="match status" value="1"/>
</dbReference>
<evidence type="ECO:0000256" key="6">
    <source>
        <dbReference type="ARBA" id="ARBA00023143"/>
    </source>
</evidence>
<dbReference type="InterPro" id="IPR010930">
    <property type="entry name" value="Flg_bb/hook_C_dom"/>
</dbReference>
<feature type="domain" description="Flagellar basal body rod protein N-terminal" evidence="7">
    <location>
        <begin position="8"/>
        <end position="38"/>
    </location>
</feature>
<dbReference type="Pfam" id="PF22638">
    <property type="entry name" value="FlgK_D1"/>
    <property type="match status" value="1"/>
</dbReference>
<reference evidence="10 11" key="1">
    <citation type="submission" date="2023-07" db="EMBL/GenBank/DDBJ databases">
        <title>Genomic Encyclopedia of Type Strains, Phase IV (KMG-IV): sequencing the most valuable type-strain genomes for metagenomic binning, comparative biology and taxonomic classification.</title>
        <authorList>
            <person name="Goeker M."/>
        </authorList>
    </citation>
    <scope>NUCLEOTIDE SEQUENCE [LARGE SCALE GENOMIC DNA]</scope>
    <source>
        <strain evidence="10 11">DSM 23948</strain>
    </source>
</reference>
<keyword evidence="10" id="KW-0282">Flagellum</keyword>
<dbReference type="InterPro" id="IPR053927">
    <property type="entry name" value="FlgK_helical"/>
</dbReference>
<protein>
    <recommendedName>
        <fullName evidence="4">Flagellar hook-associated protein 1</fullName>
    </recommendedName>
</protein>
<gene>
    <name evidence="10" type="ORF">J2S07_003248</name>
</gene>
<keyword evidence="10" id="KW-0966">Cell projection</keyword>
<comment type="caution">
    <text evidence="10">The sequence shown here is derived from an EMBL/GenBank/DDBJ whole genome shotgun (WGS) entry which is preliminary data.</text>
</comment>
<evidence type="ECO:0000259" key="8">
    <source>
        <dbReference type="Pfam" id="PF06429"/>
    </source>
</evidence>
<dbReference type="EMBL" id="JAUSTU010000017">
    <property type="protein sequence ID" value="MDQ0156923.1"/>
    <property type="molecule type" value="Genomic_DNA"/>
</dbReference>
<evidence type="ECO:0000256" key="2">
    <source>
        <dbReference type="ARBA" id="ARBA00004613"/>
    </source>
</evidence>
<feature type="domain" description="Flagellar basal-body/hook protein C-terminal" evidence="8">
    <location>
        <begin position="629"/>
        <end position="669"/>
    </location>
</feature>